<dbReference type="AlphaFoldDB" id="A0A1X6NF88"/>
<dbReference type="Gene3D" id="3.40.50.1820">
    <property type="entry name" value="alpha/beta hydrolase"/>
    <property type="match status" value="1"/>
</dbReference>
<sequence>MSALPPFLRPFQQDVVVLEPCVNAVFPHDKLDASAHAFWWPSHVDIPPAVLLFIPGNPGLVEFYTPFLAALHEKSGGRLSILAHGHLGHSPAVPHGGAYKDPYSVGLTAQVESALEAVDAIKAAFPQSAIAVAGHSVGAWITLQVMKARPDTIASVFLLFPTIAHIAKTPNGHSLSWVFRSPLPRLISYASVLTRALPLRVLAMLFPDWPHTQVLVLRTLLHARSAVYASLSLAHEEMVTIRDLDATLLQEYSRRLHFYFAKSDGWVGQQKEDILKAFDAGSSSVKIVHGQADIPHSFCINHGEQLAQQCFEWLLSARLL</sequence>
<dbReference type="PANTHER" id="PTHR13390:SF0">
    <property type="entry name" value="LIPID DROPLET-ASSOCIATED HYDROLASE"/>
    <property type="match status" value="1"/>
</dbReference>
<dbReference type="GO" id="GO:0016298">
    <property type="term" value="F:lipase activity"/>
    <property type="evidence" value="ECO:0007669"/>
    <property type="project" value="InterPro"/>
</dbReference>
<dbReference type="GeneID" id="36333342"/>
<dbReference type="GO" id="GO:0005811">
    <property type="term" value="C:lipid droplet"/>
    <property type="evidence" value="ECO:0007669"/>
    <property type="project" value="UniProtKB-SubCell"/>
</dbReference>
<comment type="subcellular location">
    <subcellularLocation>
        <location evidence="1">Lipid droplet</location>
    </subcellularLocation>
</comment>
<evidence type="ECO:0000256" key="2">
    <source>
        <dbReference type="ARBA" id="ARBA00008300"/>
    </source>
</evidence>
<dbReference type="STRING" id="670580.A0A1X6NF88"/>
<dbReference type="SUPFAM" id="SSF53474">
    <property type="entry name" value="alpha/beta-Hydrolases"/>
    <property type="match status" value="1"/>
</dbReference>
<evidence type="ECO:0000256" key="1">
    <source>
        <dbReference type="ARBA" id="ARBA00004502"/>
    </source>
</evidence>
<evidence type="ECO:0008006" key="7">
    <source>
        <dbReference type="Google" id="ProtNLM"/>
    </source>
</evidence>
<evidence type="ECO:0000256" key="3">
    <source>
        <dbReference type="ARBA" id="ARBA00022677"/>
    </source>
</evidence>
<dbReference type="EMBL" id="KZ110591">
    <property type="protein sequence ID" value="OSX67297.1"/>
    <property type="molecule type" value="Genomic_DNA"/>
</dbReference>
<dbReference type="GO" id="GO:0019915">
    <property type="term" value="P:lipid storage"/>
    <property type="evidence" value="ECO:0007669"/>
    <property type="project" value="InterPro"/>
</dbReference>
<name>A0A1X6NF88_9APHY</name>
<dbReference type="InterPro" id="IPR029058">
    <property type="entry name" value="AB_hydrolase_fold"/>
</dbReference>
<keyword evidence="4" id="KW-0378">Hydrolase</keyword>
<proteinExistence type="inferred from homology"/>
<dbReference type="Proteomes" id="UP000194127">
    <property type="component" value="Unassembled WGS sequence"/>
</dbReference>
<reference evidence="5 6" key="1">
    <citation type="submission" date="2017-04" db="EMBL/GenBank/DDBJ databases">
        <title>Genome Sequence of the Model Brown-Rot Fungus Postia placenta SB12.</title>
        <authorList>
            <consortium name="DOE Joint Genome Institute"/>
            <person name="Gaskell J."/>
            <person name="Kersten P."/>
            <person name="Larrondo L.F."/>
            <person name="Canessa P."/>
            <person name="Martinez D."/>
            <person name="Hibbett D."/>
            <person name="Schmoll M."/>
            <person name="Kubicek C.P."/>
            <person name="Martinez A.T."/>
            <person name="Yadav J."/>
            <person name="Master E."/>
            <person name="Magnuson J.K."/>
            <person name="James T."/>
            <person name="Yaver D."/>
            <person name="Berka R."/>
            <person name="Labutti K."/>
            <person name="Lipzen A."/>
            <person name="Aerts A."/>
            <person name="Barry K."/>
            <person name="Henrissat B."/>
            <person name="Blanchette R."/>
            <person name="Grigoriev I."/>
            <person name="Cullen D."/>
        </authorList>
    </citation>
    <scope>NUCLEOTIDE SEQUENCE [LARGE SCALE GENOMIC DNA]</scope>
    <source>
        <strain evidence="5 6">MAD-698-R-SB12</strain>
    </source>
</reference>
<organism evidence="5 6">
    <name type="scientific">Postia placenta MAD-698-R-SB12</name>
    <dbReference type="NCBI Taxonomy" id="670580"/>
    <lineage>
        <taxon>Eukaryota</taxon>
        <taxon>Fungi</taxon>
        <taxon>Dikarya</taxon>
        <taxon>Basidiomycota</taxon>
        <taxon>Agaricomycotina</taxon>
        <taxon>Agaricomycetes</taxon>
        <taxon>Polyporales</taxon>
        <taxon>Adustoporiaceae</taxon>
        <taxon>Rhodonia</taxon>
    </lineage>
</organism>
<evidence type="ECO:0000313" key="6">
    <source>
        <dbReference type="Proteomes" id="UP000194127"/>
    </source>
</evidence>
<dbReference type="PANTHER" id="PTHR13390">
    <property type="entry name" value="LIPASE"/>
    <property type="match status" value="1"/>
</dbReference>
<keyword evidence="3" id="KW-0551">Lipid droplet</keyword>
<keyword evidence="6" id="KW-1185">Reference proteome</keyword>
<protein>
    <recommendedName>
        <fullName evidence="7">AB hydrolase-1 domain-containing protein</fullName>
    </recommendedName>
</protein>
<accession>A0A1X6NF88</accession>
<dbReference type="RefSeq" id="XP_024344091.1">
    <property type="nucleotide sequence ID" value="XM_024488393.1"/>
</dbReference>
<dbReference type="Pfam" id="PF10230">
    <property type="entry name" value="LIDHydrolase"/>
    <property type="match status" value="1"/>
</dbReference>
<gene>
    <name evidence="5" type="ORF">POSPLADRAFT_1176068</name>
</gene>
<comment type="similarity">
    <text evidence="2">Belongs to the AB hydrolase superfamily. LDAH family.</text>
</comment>
<evidence type="ECO:0000313" key="5">
    <source>
        <dbReference type="EMBL" id="OSX67297.1"/>
    </source>
</evidence>
<dbReference type="OrthoDB" id="448051at2759"/>
<dbReference type="InterPro" id="IPR019363">
    <property type="entry name" value="LDAH"/>
</dbReference>
<evidence type="ECO:0000256" key="4">
    <source>
        <dbReference type="ARBA" id="ARBA00022801"/>
    </source>
</evidence>